<dbReference type="Proteomes" id="UP001374579">
    <property type="component" value="Unassembled WGS sequence"/>
</dbReference>
<dbReference type="Pfam" id="PF12012">
    <property type="entry name" value="DUF3504"/>
    <property type="match status" value="1"/>
</dbReference>
<feature type="domain" description="ZMYM2-like/QRICH1 C-terminal" evidence="5">
    <location>
        <begin position="185"/>
        <end position="332"/>
    </location>
</feature>
<keyword evidence="3" id="KW-0832">Ubl conjugation</keyword>
<sequence length="462" mass="50954">MAAASDSFDLNFDWDFTELDLTPVESKDIFDDPAAAPAPKKRRFSAVSDSDVTKLLKDSENKNTIKKTASDVRLLRKFINEQYPEFQNTDLSDIDHDGLCDMLCKFLTVAKREDGSDYEPSTIRGIIASIDRHLSSKGRMRIATATDAKSKRVQDVLNSKLKTLKKGGKGNLPNKADPLGDDDVDTLWSSGQLGTQTPKTILNSLWWNNTLHFGMRSVAPHRAMCWGDIQLKTNANGRRYLEYNERATKTRTGVNVKRDSNPRAKAFENEEDPGRCPVQIYLKYAALRPENAQTPDSPFYLACSTRPGGPVDGQWFKNQPVGINTLGSLMKTMSAAAGLGDGKKISNHSARKTMVQKLNDHGLPPTHIMQVSGHRNVQSINNYSTMSDTQRQHVSKILNATSTVTHTLSAQQVENLSGVPSRSAAMIGSHNQVTSSSATDRSTGVHFDAPIYGGVFNFSFNV</sequence>
<organism evidence="6 7">
    <name type="scientific">Littorina saxatilis</name>
    <dbReference type="NCBI Taxonomy" id="31220"/>
    <lineage>
        <taxon>Eukaryota</taxon>
        <taxon>Metazoa</taxon>
        <taxon>Spiralia</taxon>
        <taxon>Lophotrochozoa</taxon>
        <taxon>Mollusca</taxon>
        <taxon>Gastropoda</taxon>
        <taxon>Caenogastropoda</taxon>
        <taxon>Littorinimorpha</taxon>
        <taxon>Littorinoidea</taxon>
        <taxon>Littorinidae</taxon>
        <taxon>Littorina</taxon>
    </lineage>
</organism>
<dbReference type="InterPro" id="IPR011010">
    <property type="entry name" value="DNA_brk_join_enz"/>
</dbReference>
<dbReference type="PANTHER" id="PTHR46963:SF4">
    <property type="entry name" value="HYPOTHETICAL PROTEIN MGC115716"/>
    <property type="match status" value="1"/>
</dbReference>
<comment type="caution">
    <text evidence="6">The sequence shown here is derived from an EMBL/GenBank/DDBJ whole genome shotgun (WGS) entry which is preliminary data.</text>
</comment>
<protein>
    <recommendedName>
        <fullName evidence="5">ZMYM2-like/QRICH1 C-terminal domain-containing protein</fullName>
    </recommendedName>
</protein>
<keyword evidence="1" id="KW-1017">Isopeptide bond</keyword>
<dbReference type="GO" id="GO:0003677">
    <property type="term" value="F:DNA binding"/>
    <property type="evidence" value="ECO:0007669"/>
    <property type="project" value="InterPro"/>
</dbReference>
<keyword evidence="4" id="KW-0233">DNA recombination</keyword>
<dbReference type="InterPro" id="IPR042838">
    <property type="entry name" value="KIAA1958"/>
</dbReference>
<reference evidence="6 7" key="1">
    <citation type="submission" date="2024-02" db="EMBL/GenBank/DDBJ databases">
        <title>Chromosome-scale genome assembly of the rough periwinkle Littorina saxatilis.</title>
        <authorList>
            <person name="De Jode A."/>
            <person name="Faria R."/>
            <person name="Formenti G."/>
            <person name="Sims Y."/>
            <person name="Smith T.P."/>
            <person name="Tracey A."/>
            <person name="Wood J.M.D."/>
            <person name="Zagrodzka Z.B."/>
            <person name="Johannesson K."/>
            <person name="Butlin R.K."/>
            <person name="Leder E.H."/>
        </authorList>
    </citation>
    <scope>NUCLEOTIDE SEQUENCE [LARGE SCALE GENOMIC DNA]</scope>
    <source>
        <strain evidence="6">Snail1</strain>
        <tissue evidence="6">Muscle</tissue>
    </source>
</reference>
<dbReference type="InterPro" id="IPR021893">
    <property type="entry name" value="ZMYM2-like_C"/>
</dbReference>
<keyword evidence="7" id="KW-1185">Reference proteome</keyword>
<evidence type="ECO:0000313" key="6">
    <source>
        <dbReference type="EMBL" id="KAK7110393.1"/>
    </source>
</evidence>
<dbReference type="Gene3D" id="1.10.443.10">
    <property type="entry name" value="Intergrase catalytic core"/>
    <property type="match status" value="1"/>
</dbReference>
<dbReference type="SUPFAM" id="SSF56349">
    <property type="entry name" value="DNA breaking-rejoining enzymes"/>
    <property type="match status" value="1"/>
</dbReference>
<accession>A0AAN9BQS4</accession>
<proteinExistence type="predicted"/>
<evidence type="ECO:0000256" key="4">
    <source>
        <dbReference type="ARBA" id="ARBA00023172"/>
    </source>
</evidence>
<evidence type="ECO:0000256" key="1">
    <source>
        <dbReference type="ARBA" id="ARBA00022499"/>
    </source>
</evidence>
<gene>
    <name evidence="6" type="ORF">V1264_014276</name>
</gene>
<keyword evidence="2" id="KW-0597">Phosphoprotein</keyword>
<dbReference type="InterPro" id="IPR013762">
    <property type="entry name" value="Integrase-like_cat_sf"/>
</dbReference>
<dbReference type="GO" id="GO:0015074">
    <property type="term" value="P:DNA integration"/>
    <property type="evidence" value="ECO:0007669"/>
    <property type="project" value="InterPro"/>
</dbReference>
<evidence type="ECO:0000259" key="5">
    <source>
        <dbReference type="Pfam" id="PF12012"/>
    </source>
</evidence>
<dbReference type="GO" id="GO:0006310">
    <property type="term" value="P:DNA recombination"/>
    <property type="evidence" value="ECO:0007669"/>
    <property type="project" value="UniProtKB-KW"/>
</dbReference>
<evidence type="ECO:0000256" key="3">
    <source>
        <dbReference type="ARBA" id="ARBA00022843"/>
    </source>
</evidence>
<name>A0AAN9BQS4_9CAEN</name>
<evidence type="ECO:0000313" key="7">
    <source>
        <dbReference type="Proteomes" id="UP001374579"/>
    </source>
</evidence>
<dbReference type="AlphaFoldDB" id="A0AAN9BQS4"/>
<evidence type="ECO:0000256" key="2">
    <source>
        <dbReference type="ARBA" id="ARBA00022553"/>
    </source>
</evidence>
<dbReference type="PANTHER" id="PTHR46963">
    <property type="entry name" value="SIMILAR TO RIKEN CDNA E130308A19"/>
    <property type="match status" value="1"/>
</dbReference>
<dbReference type="EMBL" id="JBAMIC010000003">
    <property type="protein sequence ID" value="KAK7110393.1"/>
    <property type="molecule type" value="Genomic_DNA"/>
</dbReference>